<feature type="transmembrane region" description="Helical" evidence="1">
    <location>
        <begin position="224"/>
        <end position="250"/>
    </location>
</feature>
<feature type="transmembrane region" description="Helical" evidence="1">
    <location>
        <begin position="196"/>
        <end position="218"/>
    </location>
</feature>
<dbReference type="EMBL" id="MIJD01000302">
    <property type="protein sequence ID" value="OPE49079.1"/>
    <property type="molecule type" value="Genomic_DNA"/>
</dbReference>
<keyword evidence="1" id="KW-0812">Transmembrane</keyword>
<evidence type="ECO:0000313" key="2">
    <source>
        <dbReference type="EMBL" id="OPE49079.1"/>
    </source>
</evidence>
<proteinExistence type="predicted"/>
<gene>
    <name evidence="2" type="ORF">BV510_22780</name>
    <name evidence="3" type="ORF">CRI78_06400</name>
</gene>
<dbReference type="OrthoDB" id="4711900at2"/>
<feature type="transmembrane region" description="Helical" evidence="1">
    <location>
        <begin position="6"/>
        <end position="29"/>
    </location>
</feature>
<dbReference type="AlphaFoldDB" id="A0A1Q4H9H0"/>
<reference evidence="2 4" key="1">
    <citation type="submission" date="2016-09" db="EMBL/GenBank/DDBJ databases">
        <title>genome sequences of unsequenced Mycobacteria.</title>
        <authorList>
            <person name="Greninger A.L."/>
            <person name="Jerome K.R."/>
            <person name="Mcnair B."/>
            <person name="Wallis C."/>
            <person name="Fang F."/>
        </authorList>
    </citation>
    <scope>NUCLEOTIDE SEQUENCE [LARGE SCALE GENOMIC DNA]</scope>
    <source>
        <strain evidence="2 4">BM1</strain>
    </source>
</reference>
<organism evidence="3 5">
    <name type="scientific">Mycolicibacterium diernhoferi</name>
    <dbReference type="NCBI Taxonomy" id="1801"/>
    <lineage>
        <taxon>Bacteria</taxon>
        <taxon>Bacillati</taxon>
        <taxon>Actinomycetota</taxon>
        <taxon>Actinomycetes</taxon>
        <taxon>Mycobacteriales</taxon>
        <taxon>Mycobacteriaceae</taxon>
        <taxon>Mycolicibacterium</taxon>
    </lineage>
</organism>
<reference evidence="3 5" key="2">
    <citation type="submission" date="2017-10" db="EMBL/GenBank/DDBJ databases">
        <title>The new phylogeny of genus Mycobacterium.</title>
        <authorList>
            <person name="Tortoli E."/>
            <person name="Trovato A."/>
            <person name="Cirillo D.M."/>
        </authorList>
    </citation>
    <scope>NUCLEOTIDE SEQUENCE [LARGE SCALE GENOMIC DNA]</scope>
    <source>
        <strain evidence="3 5">IP141170001</strain>
    </source>
</reference>
<keyword evidence="5" id="KW-1185">Reference proteome</keyword>
<sequence>MLTVFAALATLVSSLGWILVVGGCAYGAWYLDQRQARWPADIRDLLARAGLAQPTSAAARHSGTPPTAVIPFRPMSFPEIFTGAFRVVSRQWPTVVGIPMAFLLVAGMLLMGVLYIMLQTVVGSPLIYGSSGLGGFLVVFVVLGLLMYAVALPLDALLIALTVVTSDKAVRGEQIRMADIFTVARQRMFAVLRLTLGFYSIFILTDVLVYVIVVAALLKSALAAGIFFYLLLLAANFAIGILFSLAPIVVITEQRGALDSFKRSVQLVKSVWGRILGIHLLWAVCVIPILLIPALTISFILGSLGMAIFMLVALSFLLAFTRTLQVLVYTDLRMRQENYEHELIADWARNTGVR</sequence>
<evidence type="ECO:0008006" key="6">
    <source>
        <dbReference type="Google" id="ProtNLM"/>
    </source>
</evidence>
<feature type="transmembrane region" description="Helical" evidence="1">
    <location>
        <begin position="95"/>
        <end position="117"/>
    </location>
</feature>
<evidence type="ECO:0000313" key="3">
    <source>
        <dbReference type="EMBL" id="PEG55207.1"/>
    </source>
</evidence>
<feature type="transmembrane region" description="Helical" evidence="1">
    <location>
        <begin position="137"/>
        <end position="164"/>
    </location>
</feature>
<dbReference type="Proteomes" id="UP000220340">
    <property type="component" value="Unassembled WGS sequence"/>
</dbReference>
<accession>A0A1Q4H9H0</accession>
<evidence type="ECO:0000313" key="5">
    <source>
        <dbReference type="Proteomes" id="UP000220340"/>
    </source>
</evidence>
<feature type="transmembrane region" description="Helical" evidence="1">
    <location>
        <begin position="271"/>
        <end position="291"/>
    </location>
</feature>
<feature type="transmembrane region" description="Helical" evidence="1">
    <location>
        <begin position="297"/>
        <end position="320"/>
    </location>
</feature>
<comment type="caution">
    <text evidence="3">The sequence shown here is derived from an EMBL/GenBank/DDBJ whole genome shotgun (WGS) entry which is preliminary data.</text>
</comment>
<dbReference type="STRING" id="1801.BRW64_19000"/>
<keyword evidence="1" id="KW-0472">Membrane</keyword>
<dbReference type="Proteomes" id="UP000191039">
    <property type="component" value="Unassembled WGS sequence"/>
</dbReference>
<dbReference type="EMBL" id="PDCR01000007">
    <property type="protein sequence ID" value="PEG55207.1"/>
    <property type="molecule type" value="Genomic_DNA"/>
</dbReference>
<evidence type="ECO:0000313" key="4">
    <source>
        <dbReference type="Proteomes" id="UP000191039"/>
    </source>
</evidence>
<evidence type="ECO:0000256" key="1">
    <source>
        <dbReference type="SAM" id="Phobius"/>
    </source>
</evidence>
<protein>
    <recommendedName>
        <fullName evidence="6">Glycerophosphoryl diester phosphodiesterase membrane domain-containing protein</fullName>
    </recommendedName>
</protein>
<keyword evidence="1" id="KW-1133">Transmembrane helix</keyword>
<dbReference type="RefSeq" id="WP_073857997.1">
    <property type="nucleotide sequence ID" value="NZ_BAAATC010000004.1"/>
</dbReference>
<name>A0A1Q4H9H0_9MYCO</name>